<keyword evidence="2" id="KW-1185">Reference proteome</keyword>
<name>A0ACC0F266_9ERIC</name>
<gene>
    <name evidence="1" type="ORF">LOK49_LG15G01075</name>
</gene>
<protein>
    <submittedName>
        <fullName evidence="1">Ribonucleoside-diphosphate reductase small chain A</fullName>
    </submittedName>
</protein>
<reference evidence="1 2" key="1">
    <citation type="journal article" date="2022" name="Plant J.">
        <title>Chromosome-level genome of Camellia lanceoleosa provides a valuable resource for understanding genome evolution and self-incompatibility.</title>
        <authorList>
            <person name="Gong W."/>
            <person name="Xiao S."/>
            <person name="Wang L."/>
            <person name="Liao Z."/>
            <person name="Chang Y."/>
            <person name="Mo W."/>
            <person name="Hu G."/>
            <person name="Li W."/>
            <person name="Zhao G."/>
            <person name="Zhu H."/>
            <person name="Hu X."/>
            <person name="Ji K."/>
            <person name="Xiang X."/>
            <person name="Song Q."/>
            <person name="Yuan D."/>
            <person name="Jin S."/>
            <person name="Zhang L."/>
        </authorList>
    </citation>
    <scope>NUCLEOTIDE SEQUENCE [LARGE SCALE GENOMIC DNA]</scope>
    <source>
        <strain evidence="1">SQ_2022a</strain>
    </source>
</reference>
<dbReference type="Proteomes" id="UP001060215">
    <property type="component" value="Chromosome 11"/>
</dbReference>
<evidence type="ECO:0000313" key="2">
    <source>
        <dbReference type="Proteomes" id="UP001060215"/>
    </source>
</evidence>
<organism evidence="1 2">
    <name type="scientific">Camellia lanceoleosa</name>
    <dbReference type="NCBI Taxonomy" id="1840588"/>
    <lineage>
        <taxon>Eukaryota</taxon>
        <taxon>Viridiplantae</taxon>
        <taxon>Streptophyta</taxon>
        <taxon>Embryophyta</taxon>
        <taxon>Tracheophyta</taxon>
        <taxon>Spermatophyta</taxon>
        <taxon>Magnoliopsida</taxon>
        <taxon>eudicotyledons</taxon>
        <taxon>Gunneridae</taxon>
        <taxon>Pentapetalae</taxon>
        <taxon>asterids</taxon>
        <taxon>Ericales</taxon>
        <taxon>Theaceae</taxon>
        <taxon>Camellia</taxon>
    </lineage>
</organism>
<sequence length="157" mass="17756">MALEIRVWSKYDTMRANVGGGKYGNGIAIPLVLLVLVIGNGDAEEVDLSQDVQQWDSLSNSEKHFVSHVLAFFATSDGIVLENLAARFLSDVQILEARAVYGFQIVMENVHSEMYSLLLETYIRDSREKHRLFNAIESIPCVAQKAKWALDWIQRLQ</sequence>
<comment type="caution">
    <text evidence="1">The sequence shown here is derived from an EMBL/GenBank/DDBJ whole genome shotgun (WGS) entry which is preliminary data.</text>
</comment>
<dbReference type="EMBL" id="CM045768">
    <property type="protein sequence ID" value="KAI7982685.1"/>
    <property type="molecule type" value="Genomic_DNA"/>
</dbReference>
<accession>A0ACC0F266</accession>
<evidence type="ECO:0000313" key="1">
    <source>
        <dbReference type="EMBL" id="KAI7982685.1"/>
    </source>
</evidence>
<proteinExistence type="predicted"/>